<evidence type="ECO:0000313" key="2">
    <source>
        <dbReference type="EMBL" id="KAK7090480.1"/>
    </source>
</evidence>
<gene>
    <name evidence="2" type="ORF">V1264_010271</name>
</gene>
<reference evidence="2 3" key="1">
    <citation type="submission" date="2024-02" db="EMBL/GenBank/DDBJ databases">
        <title>Chromosome-scale genome assembly of the rough periwinkle Littorina saxatilis.</title>
        <authorList>
            <person name="De Jode A."/>
            <person name="Faria R."/>
            <person name="Formenti G."/>
            <person name="Sims Y."/>
            <person name="Smith T.P."/>
            <person name="Tracey A."/>
            <person name="Wood J.M.D."/>
            <person name="Zagrodzka Z.B."/>
            <person name="Johannesson K."/>
            <person name="Butlin R.K."/>
            <person name="Leder E.H."/>
        </authorList>
    </citation>
    <scope>NUCLEOTIDE SEQUENCE [LARGE SCALE GENOMIC DNA]</scope>
    <source>
        <strain evidence="2">Snail1</strain>
        <tissue evidence="2">Muscle</tissue>
    </source>
</reference>
<protein>
    <submittedName>
        <fullName evidence="2">Uncharacterized protein</fullName>
    </submittedName>
</protein>
<keyword evidence="1" id="KW-0732">Signal</keyword>
<evidence type="ECO:0000313" key="3">
    <source>
        <dbReference type="Proteomes" id="UP001374579"/>
    </source>
</evidence>
<feature type="chain" id="PRO_5042836179" evidence="1">
    <location>
        <begin position="17"/>
        <end position="129"/>
    </location>
</feature>
<proteinExistence type="predicted"/>
<organism evidence="2 3">
    <name type="scientific">Littorina saxatilis</name>
    <dbReference type="NCBI Taxonomy" id="31220"/>
    <lineage>
        <taxon>Eukaryota</taxon>
        <taxon>Metazoa</taxon>
        <taxon>Spiralia</taxon>
        <taxon>Lophotrochozoa</taxon>
        <taxon>Mollusca</taxon>
        <taxon>Gastropoda</taxon>
        <taxon>Caenogastropoda</taxon>
        <taxon>Littorinimorpha</taxon>
        <taxon>Littorinoidea</taxon>
        <taxon>Littorinidae</taxon>
        <taxon>Littorina</taxon>
    </lineage>
</organism>
<dbReference type="EMBL" id="JBAMIC010000024">
    <property type="protein sequence ID" value="KAK7090480.1"/>
    <property type="molecule type" value="Genomic_DNA"/>
</dbReference>
<dbReference type="Proteomes" id="UP001374579">
    <property type="component" value="Unassembled WGS sequence"/>
</dbReference>
<keyword evidence="3" id="KW-1185">Reference proteome</keyword>
<sequence>MKALVLLSLAIACVYARVGEICHQPTDCEQGECCQILSLFPVVSKRQLTGIRPIEIHARDHGTCQVYHKQGERCNSFEHVNGYCGCGPGLRCHGEEVKLPSATVQPARRSMIAPRPGYTWEYKCTAVTN</sequence>
<dbReference type="Gene3D" id="2.10.80.10">
    <property type="entry name" value="Lipase, subunit A"/>
    <property type="match status" value="1"/>
</dbReference>
<comment type="caution">
    <text evidence="2">The sequence shown here is derived from an EMBL/GenBank/DDBJ whole genome shotgun (WGS) entry which is preliminary data.</text>
</comment>
<name>A0AAN9AP45_9CAEN</name>
<dbReference type="AlphaFoldDB" id="A0AAN9AP45"/>
<feature type="signal peptide" evidence="1">
    <location>
        <begin position="1"/>
        <end position="16"/>
    </location>
</feature>
<accession>A0AAN9AP45</accession>
<evidence type="ECO:0000256" key="1">
    <source>
        <dbReference type="SAM" id="SignalP"/>
    </source>
</evidence>